<dbReference type="EMBL" id="CAJOBF010000894">
    <property type="protein sequence ID" value="CAF3885321.1"/>
    <property type="molecule type" value="Genomic_DNA"/>
</dbReference>
<evidence type="ECO:0000313" key="4">
    <source>
        <dbReference type="EMBL" id="CAF3885321.1"/>
    </source>
</evidence>
<evidence type="ECO:0000313" key="3">
    <source>
        <dbReference type="EMBL" id="CAF3827847.1"/>
    </source>
</evidence>
<dbReference type="SUPFAM" id="SSF48452">
    <property type="entry name" value="TPR-like"/>
    <property type="match status" value="1"/>
</dbReference>
<protein>
    <recommendedName>
        <fullName evidence="6">Kinesin light chain</fullName>
    </recommendedName>
</protein>
<dbReference type="Proteomes" id="UP000663866">
    <property type="component" value="Unassembled WGS sequence"/>
</dbReference>
<evidence type="ECO:0000256" key="2">
    <source>
        <dbReference type="ARBA" id="ARBA00022803"/>
    </source>
</evidence>
<evidence type="ECO:0000313" key="5">
    <source>
        <dbReference type="Proteomes" id="UP000663866"/>
    </source>
</evidence>
<keyword evidence="1" id="KW-0677">Repeat</keyword>
<gene>
    <name evidence="3" type="ORF">OVN521_LOCUS5462</name>
    <name evidence="4" type="ORF">UXM345_LOCUS9702</name>
</gene>
<keyword evidence="5" id="KW-1185">Reference proteome</keyword>
<dbReference type="InterPro" id="IPR011990">
    <property type="entry name" value="TPR-like_helical_dom_sf"/>
</dbReference>
<dbReference type="PANTHER" id="PTHR45641:SF1">
    <property type="entry name" value="AAA+ ATPASE DOMAIN-CONTAINING PROTEIN"/>
    <property type="match status" value="1"/>
</dbReference>
<dbReference type="PANTHER" id="PTHR45641">
    <property type="entry name" value="TETRATRICOPEPTIDE REPEAT PROTEIN (AFU_ORTHOLOGUE AFUA_6G03870)"/>
    <property type="match status" value="1"/>
</dbReference>
<dbReference type="Gene3D" id="1.25.40.10">
    <property type="entry name" value="Tetratricopeptide repeat domain"/>
    <property type="match status" value="1"/>
</dbReference>
<dbReference type="Pfam" id="PF13424">
    <property type="entry name" value="TPR_12"/>
    <property type="match status" value="1"/>
</dbReference>
<sequence length="396" mass="46062">MLLLLERNINETNVEYIHSVNQLKRIVNTVNIFIDSDKCVDFLAEINELKVLMIVFDVLGERLVPFIHDFSQIEAIYIVSFMYTQLLKEILLELNYTEQPIREFTDCCCAQQENYSLNLTVIEEFQQKYSPETAIWWYSSAFFIYEMVNHALRTQENFTQFNDEYEILFSMHTIFRTGDIKPLGNNSTLYQVNLQLTKDNDELLYALTERMRDEIHESNPCTLLNTAHDDQEKSLLYNQLRLVKDHQGANGEALSFFKKSCRIKQILLHSNHPDLATLYNNIASRYNSTGDYHNALVLYEKSHETLQKARPSERLVSATSHNNIASTYNNMEQYSEALVVFEKSHEIYQQILLPNHPDLTNSYDNIGSTYNTMGEYKRSSYGSLSIVENLSKIAPA</sequence>
<name>A0A819D5E2_9BILA</name>
<dbReference type="AlphaFoldDB" id="A0A819D5E2"/>
<proteinExistence type="predicted"/>
<dbReference type="Proteomes" id="UP000663842">
    <property type="component" value="Unassembled WGS sequence"/>
</dbReference>
<organism evidence="3 5">
    <name type="scientific">Rotaria magnacalcarata</name>
    <dbReference type="NCBI Taxonomy" id="392030"/>
    <lineage>
        <taxon>Eukaryota</taxon>
        <taxon>Metazoa</taxon>
        <taxon>Spiralia</taxon>
        <taxon>Gnathifera</taxon>
        <taxon>Rotifera</taxon>
        <taxon>Eurotatoria</taxon>
        <taxon>Bdelloidea</taxon>
        <taxon>Philodinida</taxon>
        <taxon>Philodinidae</taxon>
        <taxon>Rotaria</taxon>
    </lineage>
</organism>
<dbReference type="Pfam" id="PF13374">
    <property type="entry name" value="TPR_10"/>
    <property type="match status" value="1"/>
</dbReference>
<dbReference type="SMART" id="SM00028">
    <property type="entry name" value="TPR"/>
    <property type="match status" value="2"/>
</dbReference>
<dbReference type="EMBL" id="CAJOBG010000544">
    <property type="protein sequence ID" value="CAF3827847.1"/>
    <property type="molecule type" value="Genomic_DNA"/>
</dbReference>
<evidence type="ECO:0008006" key="6">
    <source>
        <dbReference type="Google" id="ProtNLM"/>
    </source>
</evidence>
<comment type="caution">
    <text evidence="3">The sequence shown here is derived from an EMBL/GenBank/DDBJ whole genome shotgun (WGS) entry which is preliminary data.</text>
</comment>
<keyword evidence="2" id="KW-0802">TPR repeat</keyword>
<evidence type="ECO:0000256" key="1">
    <source>
        <dbReference type="ARBA" id="ARBA00022737"/>
    </source>
</evidence>
<dbReference type="InterPro" id="IPR019734">
    <property type="entry name" value="TPR_rpt"/>
</dbReference>
<accession>A0A819D5E2</accession>
<reference evidence="3" key="1">
    <citation type="submission" date="2021-02" db="EMBL/GenBank/DDBJ databases">
        <authorList>
            <person name="Nowell W R."/>
        </authorList>
    </citation>
    <scope>NUCLEOTIDE SEQUENCE</scope>
</reference>